<evidence type="ECO:0000313" key="14">
    <source>
        <dbReference type="EMBL" id="MTV00657.1"/>
    </source>
</evidence>
<gene>
    <name evidence="15" type="ORF">DW828_07430</name>
    <name evidence="13" type="ORF">GMD82_17065</name>
    <name evidence="14" type="ORF">GME02_03050</name>
</gene>
<evidence type="ECO:0008006" key="19">
    <source>
        <dbReference type="Google" id="ProtNLM"/>
    </source>
</evidence>
<evidence type="ECO:0000256" key="7">
    <source>
        <dbReference type="PIRSR" id="PIRSR638970-1"/>
    </source>
</evidence>
<dbReference type="Pfam" id="PF02278">
    <property type="entry name" value="Lyase_8"/>
    <property type="match status" value="1"/>
</dbReference>
<evidence type="ECO:0000259" key="9">
    <source>
        <dbReference type="Pfam" id="PF02278"/>
    </source>
</evidence>
<comment type="similarity">
    <text evidence="2">Belongs to the polysaccharide lyase 8 family.</text>
</comment>
<feature type="active site" evidence="7">
    <location>
        <position position="251"/>
    </location>
</feature>
<dbReference type="Proteomes" id="UP000482671">
    <property type="component" value="Unassembled WGS sequence"/>
</dbReference>
<dbReference type="InterPro" id="IPR008929">
    <property type="entry name" value="Chondroitin_lyas"/>
</dbReference>
<evidence type="ECO:0000259" key="11">
    <source>
        <dbReference type="Pfam" id="PF06452"/>
    </source>
</evidence>
<dbReference type="SMR" id="A0A414C476"/>
<reference evidence="15 16" key="1">
    <citation type="submission" date="2018-08" db="EMBL/GenBank/DDBJ databases">
        <title>A genome reference for cultivated species of the human gut microbiota.</title>
        <authorList>
            <person name="Zou Y."/>
            <person name="Xue W."/>
            <person name="Luo G."/>
        </authorList>
    </citation>
    <scope>NUCLEOTIDE SEQUENCE [LARGE SCALE GENOMIC DNA]</scope>
    <source>
        <strain evidence="15 16">AM34-17</strain>
    </source>
</reference>
<evidence type="ECO:0000259" key="12">
    <source>
        <dbReference type="Pfam" id="PF08124"/>
    </source>
</evidence>
<evidence type="ECO:0000256" key="1">
    <source>
        <dbReference type="ARBA" id="ARBA00001913"/>
    </source>
</evidence>
<dbReference type="Pfam" id="PF06452">
    <property type="entry name" value="CBM9_1"/>
    <property type="match status" value="1"/>
</dbReference>
<feature type="chain" id="PRO_5044602459" description="Chondroitin AC lyase" evidence="8">
    <location>
        <begin position="22"/>
        <end position="932"/>
    </location>
</feature>
<dbReference type="AlphaFoldDB" id="A0A414C476"/>
<evidence type="ECO:0000313" key="16">
    <source>
        <dbReference type="Proteomes" id="UP000286260"/>
    </source>
</evidence>
<dbReference type="InterPro" id="IPR004103">
    <property type="entry name" value="Lyase_8_C"/>
</dbReference>
<evidence type="ECO:0000313" key="18">
    <source>
        <dbReference type="Proteomes" id="UP000482671"/>
    </source>
</evidence>
<evidence type="ECO:0000256" key="6">
    <source>
        <dbReference type="ARBA" id="ARBA00023239"/>
    </source>
</evidence>
<feature type="domain" description="Polysaccharide lyase family 8 C-terminal" evidence="10">
    <location>
        <begin position="629"/>
        <end position="695"/>
    </location>
</feature>
<dbReference type="Gene3D" id="1.50.10.100">
    <property type="entry name" value="Chondroitin AC/alginate lyase"/>
    <property type="match status" value="1"/>
</dbReference>
<keyword evidence="4 8" id="KW-0732">Signal</keyword>
<dbReference type="PANTHER" id="PTHR38481:SF1">
    <property type="entry name" value="HYALURONATE LYASE"/>
    <property type="match status" value="1"/>
</dbReference>
<dbReference type="Proteomes" id="UP000286260">
    <property type="component" value="Unassembled WGS sequence"/>
</dbReference>
<reference evidence="17 18" key="2">
    <citation type="journal article" date="2019" name="Nat. Med.">
        <title>A library of human gut bacterial isolates paired with longitudinal multiomics data enables mechanistic microbiome research.</title>
        <authorList>
            <person name="Poyet M."/>
            <person name="Groussin M."/>
            <person name="Gibbons S.M."/>
            <person name="Avila-Pacheco J."/>
            <person name="Jiang X."/>
            <person name="Kearney S.M."/>
            <person name="Perrotta A.R."/>
            <person name="Berdy B."/>
            <person name="Zhao S."/>
            <person name="Lieberman T.D."/>
            <person name="Swanson P.K."/>
            <person name="Smith M."/>
            <person name="Roesemann S."/>
            <person name="Alexander J.E."/>
            <person name="Rich S.A."/>
            <person name="Livny J."/>
            <person name="Vlamakis H."/>
            <person name="Clish C."/>
            <person name="Bullock K."/>
            <person name="Deik A."/>
            <person name="Scott J."/>
            <person name="Pierce K.A."/>
            <person name="Xavier R.J."/>
            <person name="Alm E.J."/>
        </authorList>
    </citation>
    <scope>NUCLEOTIDE SEQUENCE [LARGE SCALE GENOMIC DNA]</scope>
    <source>
        <strain evidence="14 18">BIOML-A11</strain>
        <strain evidence="13 17">BIOML-A29</strain>
    </source>
</reference>
<dbReference type="Gene3D" id="2.60.40.1190">
    <property type="match status" value="1"/>
</dbReference>
<dbReference type="SUPFAM" id="SSF74650">
    <property type="entry name" value="Galactose mutarotase-like"/>
    <property type="match status" value="1"/>
</dbReference>
<dbReference type="SUPFAM" id="SSF48230">
    <property type="entry name" value="Chondroitin AC/alginate lyase"/>
    <property type="match status" value="1"/>
</dbReference>
<dbReference type="CDD" id="cd01083">
    <property type="entry name" value="GAG_Lyase"/>
    <property type="match status" value="1"/>
</dbReference>
<dbReference type="EMBL" id="QSII01000007">
    <property type="protein sequence ID" value="RHC88034.1"/>
    <property type="molecule type" value="Genomic_DNA"/>
</dbReference>
<dbReference type="Pfam" id="PF02884">
    <property type="entry name" value="Lyase_8_C"/>
    <property type="match status" value="1"/>
</dbReference>
<evidence type="ECO:0000313" key="15">
    <source>
        <dbReference type="EMBL" id="RHC88034.1"/>
    </source>
</evidence>
<dbReference type="SUPFAM" id="SSF49344">
    <property type="entry name" value="CBD9-like"/>
    <property type="match status" value="1"/>
</dbReference>
<comment type="caution">
    <text evidence="15">The sequence shown here is derived from an EMBL/GenBank/DDBJ whole genome shotgun (WGS) entry which is preliminary data.</text>
</comment>
<dbReference type="SUPFAM" id="SSF49863">
    <property type="entry name" value="Hyaluronate lyase-like, C-terminal domain"/>
    <property type="match status" value="1"/>
</dbReference>
<comment type="cofactor">
    <cofactor evidence="1">
        <name>Ca(2+)</name>
        <dbReference type="ChEBI" id="CHEBI:29108"/>
    </cofactor>
</comment>
<dbReference type="InterPro" id="IPR014718">
    <property type="entry name" value="GH-type_carb-bd"/>
</dbReference>
<dbReference type="GO" id="GO:0016052">
    <property type="term" value="P:carbohydrate catabolic process"/>
    <property type="evidence" value="ECO:0007669"/>
    <property type="project" value="InterPro"/>
</dbReference>
<accession>A0A414C476</accession>
<evidence type="ECO:0000256" key="8">
    <source>
        <dbReference type="SAM" id="SignalP"/>
    </source>
</evidence>
<comment type="subunit">
    <text evidence="3">Monomer.</text>
</comment>
<dbReference type="GO" id="GO:0016837">
    <property type="term" value="F:carbon-oxygen lyase activity, acting on polysaccharides"/>
    <property type="evidence" value="ECO:0007669"/>
    <property type="project" value="UniProtKB-ARBA"/>
</dbReference>
<dbReference type="InterPro" id="IPR012970">
    <property type="entry name" value="Lyase_8_alpha_N"/>
</dbReference>
<dbReference type="InterPro" id="IPR011013">
    <property type="entry name" value="Gal_mutarotase_sf_dom"/>
</dbReference>
<organism evidence="15 16">
    <name type="scientific">Parabacteroides merdae</name>
    <dbReference type="NCBI Taxonomy" id="46503"/>
    <lineage>
        <taxon>Bacteria</taxon>
        <taxon>Pseudomonadati</taxon>
        <taxon>Bacteroidota</taxon>
        <taxon>Bacteroidia</taxon>
        <taxon>Bacteroidales</taxon>
        <taxon>Tannerellaceae</taxon>
        <taxon>Parabacteroides</taxon>
    </lineage>
</organism>
<dbReference type="Gene3D" id="2.70.98.10">
    <property type="match status" value="1"/>
</dbReference>
<dbReference type="InterPro" id="IPR003159">
    <property type="entry name" value="Lyase_8_central_dom"/>
</dbReference>
<feature type="domain" description="Polysaccharide lyase family 8 central" evidence="9">
    <location>
        <begin position="367"/>
        <end position="614"/>
    </location>
</feature>
<feature type="domain" description="Carbohydrate-binding" evidence="11">
    <location>
        <begin position="734"/>
        <end position="923"/>
    </location>
</feature>
<dbReference type="Proteomes" id="UP000434916">
    <property type="component" value="Unassembled WGS sequence"/>
</dbReference>
<dbReference type="Pfam" id="PF08124">
    <property type="entry name" value="Lyase_8_N"/>
    <property type="match status" value="1"/>
</dbReference>
<dbReference type="EMBL" id="WNDD01000002">
    <property type="protein sequence ID" value="MTV00657.1"/>
    <property type="molecule type" value="Genomic_DNA"/>
</dbReference>
<evidence type="ECO:0000256" key="3">
    <source>
        <dbReference type="ARBA" id="ARBA00011245"/>
    </source>
</evidence>
<dbReference type="InterPro" id="IPR038970">
    <property type="entry name" value="Lyase_8"/>
</dbReference>
<dbReference type="InterPro" id="IPR011071">
    <property type="entry name" value="Lyase_8-like_C"/>
</dbReference>
<dbReference type="RefSeq" id="WP_022321500.1">
    <property type="nucleotide sequence ID" value="NZ_JADMOA010000025.1"/>
</dbReference>
<sequence>MNLRNKVSFFLLSFVAVPLFAQTPQQELERLQQNYIQSFISNDDRMASLVELLSGIQPEMEISDQVVVELHQRYPFNVEKIAGYMETIREDGSWPDINYNDQKRSGWSVKEHADRVLGLAKLYRAEEGDCHWEPKLESVIHLALGYWFREKPVCKNWWYNQIGVPKTLGPAFLLMKEQLNPEEKEAAIEVMENAKFGMTGQNKVWLAGNVLMRGLLQDDFELVKAARDTIVSEITTGMQEGIKSDWSFHQHGPQQQFGNYGLAFLTEMSSYSGLFAGTVFALNKEQQGILNSFLLNGYRWIVWKGYMDVNALDRQLFHSGQIHKAFSLAFATNALMRGSSAEDIRQMNEFLKDNYAPERKGSAFIGHKHFWDSDQTVHRFSTWMASVKMASDRVIGTELVNEDNLKGFYMGDGALYTYCRGDEYLNIFPFWDWRKIPGITAYESEAPVPAFFNYGAHVRNKTAFVGGVTDGETGMTAMVLDRDGLQAHKSWIFTRDYVLCLGAGIRSDSILAVTTSVDQRVKRGDLLRYADGNWLPVQGKYVSSPEEQRFFHDNTGYILLQPSAYVAISEKRSGRWCDFMGSYAPKMVEGEIVSLYIDHGREDNADYQYLILPASTAEKTAAFAVQDIRVIRNDTSIQAVAAGNCFYVTAYEPQVVNLQKDLQVDLQTPGIYMFRLHNGNWLIEAADPTHKQHSLSLKMNGKDVKIVFPPCHEPGKSISAQPFISAPFSKGIKVDGKQDDWKNVSAVTGLIAPWDGAEKDKTAFYACHDQKNLYFLYEVSDTTLVYNDEKTEASVGNGDRIEFFMSKDSEMKTYYCAEIDPKGKVMDYEAHNYRKFDFNWNFKDLKLATSVGKDSYRVEGSISLKTLRKLGLISPEGEIRMGVYRADYFDDAGERVIWSSWIVPDAAEPDFHIPSSLGILKLENFVPLSRLK</sequence>
<feature type="active site" evidence="7">
    <location>
        <position position="260"/>
    </location>
</feature>
<evidence type="ECO:0000259" key="10">
    <source>
        <dbReference type="Pfam" id="PF02884"/>
    </source>
</evidence>
<evidence type="ECO:0000313" key="17">
    <source>
        <dbReference type="Proteomes" id="UP000434916"/>
    </source>
</evidence>
<evidence type="ECO:0000256" key="4">
    <source>
        <dbReference type="ARBA" id="ARBA00022729"/>
    </source>
</evidence>
<dbReference type="GO" id="GO:0005576">
    <property type="term" value="C:extracellular region"/>
    <property type="evidence" value="ECO:0007669"/>
    <property type="project" value="InterPro"/>
</dbReference>
<evidence type="ECO:0000256" key="5">
    <source>
        <dbReference type="ARBA" id="ARBA00022837"/>
    </source>
</evidence>
<keyword evidence="17" id="KW-1185">Reference proteome</keyword>
<feature type="signal peptide" evidence="8">
    <location>
        <begin position="1"/>
        <end position="21"/>
    </location>
</feature>
<dbReference type="InterPro" id="IPR010502">
    <property type="entry name" value="Carb-bd_dom_fam9"/>
</dbReference>
<dbReference type="Gene3D" id="2.60.220.10">
    <property type="entry name" value="Polysaccharide lyase family 8-like, C-terminal"/>
    <property type="match status" value="1"/>
</dbReference>
<keyword evidence="5" id="KW-0106">Calcium</keyword>
<dbReference type="EMBL" id="WNCN01000030">
    <property type="protein sequence ID" value="MTU41119.1"/>
    <property type="molecule type" value="Genomic_DNA"/>
</dbReference>
<keyword evidence="6" id="KW-0456">Lyase</keyword>
<evidence type="ECO:0000256" key="2">
    <source>
        <dbReference type="ARBA" id="ARBA00006699"/>
    </source>
</evidence>
<proteinExistence type="inferred from homology"/>
<name>A0A414C476_9BACT</name>
<dbReference type="PANTHER" id="PTHR38481">
    <property type="entry name" value="HYALURONATE LYASE"/>
    <property type="match status" value="1"/>
</dbReference>
<protein>
    <recommendedName>
        <fullName evidence="19">Chondroitin AC lyase</fullName>
    </recommendedName>
</protein>
<dbReference type="GO" id="GO:0030246">
    <property type="term" value="F:carbohydrate binding"/>
    <property type="evidence" value="ECO:0007669"/>
    <property type="project" value="InterPro"/>
</dbReference>
<evidence type="ECO:0000313" key="13">
    <source>
        <dbReference type="EMBL" id="MTU41119.1"/>
    </source>
</evidence>
<feature type="active site" evidence="7">
    <location>
        <position position="314"/>
    </location>
</feature>
<feature type="domain" description="Polysaccharide lyase 8 N-terminal alpha-helical" evidence="12">
    <location>
        <begin position="78"/>
        <end position="314"/>
    </location>
</feature>
<dbReference type="GO" id="GO:0004553">
    <property type="term" value="F:hydrolase activity, hydrolyzing O-glycosyl compounds"/>
    <property type="evidence" value="ECO:0007669"/>
    <property type="project" value="InterPro"/>
</dbReference>